<sequence>MNIQLKSEKSGINQSPIRLRLLEKLGVLASWQNAEMVKLCRNYMKVLLKSWRNSGEK</sequence>
<dbReference type="EMBL" id="KI295715">
    <property type="protein sequence ID" value="ESA02441.1"/>
    <property type="molecule type" value="Genomic_DNA"/>
</dbReference>
<dbReference type="AlphaFoldDB" id="U9TGF4"/>
<gene>
    <name evidence="1" type="ORF">GLOINDRAFT_6514</name>
</gene>
<dbReference type="HOGENOM" id="CLU_2997631_0_0_1"/>
<evidence type="ECO:0000313" key="1">
    <source>
        <dbReference type="EMBL" id="ESA02441.1"/>
    </source>
</evidence>
<protein>
    <submittedName>
        <fullName evidence="1">Uncharacterized protein</fullName>
    </submittedName>
</protein>
<accession>U9TGF4</accession>
<proteinExistence type="predicted"/>
<reference evidence="1" key="1">
    <citation type="submission" date="2013-07" db="EMBL/GenBank/DDBJ databases">
        <title>The genome of an arbuscular mycorrhizal fungus provides insights into the evolution of the oldest plant symbiosis.</title>
        <authorList>
            <consortium name="DOE Joint Genome Institute"/>
            <person name="Tisserant E."/>
            <person name="Malbreil M."/>
            <person name="Kuo A."/>
            <person name="Kohler A."/>
            <person name="Symeonidi A."/>
            <person name="Balestrini R."/>
            <person name="Charron P."/>
            <person name="Duensing N."/>
            <person name="Frei-dit-Frey N."/>
            <person name="Gianinazzi-Pearson V."/>
            <person name="Gilbert B."/>
            <person name="Handa Y."/>
            <person name="Hijri M."/>
            <person name="Kaul R."/>
            <person name="Kawaguchi M."/>
            <person name="Krajinski F."/>
            <person name="Lammers P."/>
            <person name="Lapierre D."/>
            <person name="Masclaux F.G."/>
            <person name="Murat C."/>
            <person name="Morin E."/>
            <person name="Ndikumana S."/>
            <person name="Pagni M."/>
            <person name="Petitpierre D."/>
            <person name="Requena N."/>
            <person name="Rosikiewicz P."/>
            <person name="Riley R."/>
            <person name="Saito K."/>
            <person name="San Clemente H."/>
            <person name="Shapiro H."/>
            <person name="van Tuinen D."/>
            <person name="Becard G."/>
            <person name="Bonfante P."/>
            <person name="Paszkowski U."/>
            <person name="Shachar-Hill Y."/>
            <person name="Young J.P."/>
            <person name="Sanders I.R."/>
            <person name="Henrissat B."/>
            <person name="Rensing S.A."/>
            <person name="Grigoriev I.V."/>
            <person name="Corradi N."/>
            <person name="Roux C."/>
            <person name="Martin F."/>
        </authorList>
    </citation>
    <scope>NUCLEOTIDE SEQUENCE</scope>
    <source>
        <strain evidence="1">DAOM 197198</strain>
    </source>
</reference>
<name>U9TGF4_RHIID</name>
<organism evidence="1">
    <name type="scientific">Rhizophagus irregularis (strain DAOM 181602 / DAOM 197198 / MUCL 43194)</name>
    <name type="common">Arbuscular mycorrhizal fungus</name>
    <name type="synonym">Glomus intraradices</name>
    <dbReference type="NCBI Taxonomy" id="747089"/>
    <lineage>
        <taxon>Eukaryota</taxon>
        <taxon>Fungi</taxon>
        <taxon>Fungi incertae sedis</taxon>
        <taxon>Mucoromycota</taxon>
        <taxon>Glomeromycotina</taxon>
        <taxon>Glomeromycetes</taxon>
        <taxon>Glomerales</taxon>
        <taxon>Glomeraceae</taxon>
        <taxon>Rhizophagus</taxon>
    </lineage>
</organism>